<comment type="caution">
    <text evidence="3">The sequence shown here is derived from an EMBL/GenBank/DDBJ whole genome shotgun (WGS) entry which is preliminary data.</text>
</comment>
<accession>A0ABP4G7Q8</accession>
<keyword evidence="2" id="KW-1133">Transmembrane helix</keyword>
<evidence type="ECO:0000256" key="1">
    <source>
        <dbReference type="SAM" id="MobiDB-lite"/>
    </source>
</evidence>
<dbReference type="EMBL" id="BAAALM010000016">
    <property type="protein sequence ID" value="GAA1216587.1"/>
    <property type="molecule type" value="Genomic_DNA"/>
</dbReference>
<dbReference type="Proteomes" id="UP001500467">
    <property type="component" value="Unassembled WGS sequence"/>
</dbReference>
<keyword evidence="2" id="KW-0472">Membrane</keyword>
<evidence type="ECO:0000313" key="4">
    <source>
        <dbReference type="Proteomes" id="UP001500467"/>
    </source>
</evidence>
<feature type="compositionally biased region" description="Pro residues" evidence="1">
    <location>
        <begin position="1"/>
        <end position="21"/>
    </location>
</feature>
<organism evidence="3 4">
    <name type="scientific">Prauserella alba</name>
    <dbReference type="NCBI Taxonomy" id="176898"/>
    <lineage>
        <taxon>Bacteria</taxon>
        <taxon>Bacillati</taxon>
        <taxon>Actinomycetota</taxon>
        <taxon>Actinomycetes</taxon>
        <taxon>Pseudonocardiales</taxon>
        <taxon>Pseudonocardiaceae</taxon>
        <taxon>Prauserella</taxon>
    </lineage>
</organism>
<feature type="region of interest" description="Disordered" evidence="1">
    <location>
        <begin position="1"/>
        <end position="39"/>
    </location>
</feature>
<keyword evidence="4" id="KW-1185">Reference proteome</keyword>
<evidence type="ECO:0000313" key="3">
    <source>
        <dbReference type="EMBL" id="GAA1216587.1"/>
    </source>
</evidence>
<reference evidence="4" key="1">
    <citation type="journal article" date="2019" name="Int. J. Syst. Evol. Microbiol.">
        <title>The Global Catalogue of Microorganisms (GCM) 10K type strain sequencing project: providing services to taxonomists for standard genome sequencing and annotation.</title>
        <authorList>
            <consortium name="The Broad Institute Genomics Platform"/>
            <consortium name="The Broad Institute Genome Sequencing Center for Infectious Disease"/>
            <person name="Wu L."/>
            <person name="Ma J."/>
        </authorList>
    </citation>
    <scope>NUCLEOTIDE SEQUENCE [LARGE SCALE GENOMIC DNA]</scope>
    <source>
        <strain evidence="4">JCM 13022</strain>
    </source>
</reference>
<name>A0ABP4G7Q8_9PSEU</name>
<keyword evidence="2" id="KW-0812">Transmembrane</keyword>
<feature type="transmembrane region" description="Helical" evidence="2">
    <location>
        <begin position="56"/>
        <end position="74"/>
    </location>
</feature>
<protein>
    <submittedName>
        <fullName evidence="3">Uncharacterized protein</fullName>
    </submittedName>
</protein>
<proteinExistence type="predicted"/>
<gene>
    <name evidence="3" type="ORF">GCM10009675_43540</name>
</gene>
<feature type="transmembrane region" description="Helical" evidence="2">
    <location>
        <begin position="80"/>
        <end position="100"/>
    </location>
</feature>
<sequence>MNTDLPPKPDPQTGEPRPPAAPGHFNGRREPQPYDASKVPSGPSAALEWLYGTRKAGWWSAATIVVLIIVFLMLKSGLDWMLYWPMWLFIAAVGVAFWFLPRNTKMAAGADWVNAGGDVVHTYELVEVKTSGTPGSWELILKDQRGNVDRGNIADYQQNPLLWDLVFNGIRHSVAVGATIDPETYRVLKLDEYPNPPRSRRGDTGV</sequence>
<evidence type="ECO:0000256" key="2">
    <source>
        <dbReference type="SAM" id="Phobius"/>
    </source>
</evidence>